<keyword evidence="3" id="KW-1185">Reference proteome</keyword>
<dbReference type="AlphaFoldDB" id="A0A7X0MXH3"/>
<proteinExistence type="predicted"/>
<name>A0A7X0MXH3_9GAMM</name>
<dbReference type="GO" id="GO:0030288">
    <property type="term" value="C:outer membrane-bounded periplasmic space"/>
    <property type="evidence" value="ECO:0007669"/>
    <property type="project" value="InterPro"/>
</dbReference>
<dbReference type="Pfam" id="PF03783">
    <property type="entry name" value="CsgG"/>
    <property type="match status" value="1"/>
</dbReference>
<dbReference type="Proteomes" id="UP000528457">
    <property type="component" value="Unassembled WGS sequence"/>
</dbReference>
<evidence type="ECO:0000313" key="3">
    <source>
        <dbReference type="Proteomes" id="UP000528457"/>
    </source>
</evidence>
<protein>
    <submittedName>
        <fullName evidence="2">Curli biogenesis system outer membrane secretion channel CsgG</fullName>
    </submittedName>
</protein>
<keyword evidence="1" id="KW-0732">Signal</keyword>
<dbReference type="RefSeq" id="WP_166843481.1">
    <property type="nucleotide sequence ID" value="NZ_JAAONY010000005.1"/>
</dbReference>
<evidence type="ECO:0000256" key="1">
    <source>
        <dbReference type="SAM" id="SignalP"/>
    </source>
</evidence>
<dbReference type="InParanoid" id="A0A7X0MXH3"/>
<feature type="signal peptide" evidence="1">
    <location>
        <begin position="1"/>
        <end position="17"/>
    </location>
</feature>
<sequence length="268" mass="27631">MKKLLTAAISVTALTLAACNGTMPTMGNAGGNTVSGAAGGANTENKNTALESCSEPLGTMSVFEDRTLPWWNVYASRYPQLGSTIPVIRTMIQQSNCFVVVERGRAMQALNTERELMNSGEMRSGSNFGKGQMVAADYTMNPSIQFSEKGTGGVGGLLGGLVGSTVGVIAGGLKKNEASTTLLLIDNRSGVQISAAVGNAKNYDFNLFGGFFGGAVGGAGGFTNTPEGKIIAASFADSYNNMVKALRNYKAQTVKGGLGKGGKLKVGQ</sequence>
<accession>A0A7X0MXH3</accession>
<dbReference type="InterPro" id="IPR005534">
    <property type="entry name" value="Curli_assmbl/transp-comp_CsgG"/>
</dbReference>
<dbReference type="PROSITE" id="PS51257">
    <property type="entry name" value="PROKAR_LIPOPROTEIN"/>
    <property type="match status" value="1"/>
</dbReference>
<reference evidence="2 3" key="1">
    <citation type="submission" date="2020-08" db="EMBL/GenBank/DDBJ databases">
        <title>Genomic Encyclopedia of Type Strains, Phase IV (KMG-IV): sequencing the most valuable type-strain genomes for metagenomic binning, comparative biology and taxonomic classification.</title>
        <authorList>
            <person name="Goeker M."/>
        </authorList>
    </citation>
    <scope>NUCLEOTIDE SEQUENCE [LARGE SCALE GENOMIC DNA]</scope>
    <source>
        <strain evidence="2 3">DSM 22368</strain>
    </source>
</reference>
<comment type="caution">
    <text evidence="2">The sequence shown here is derived from an EMBL/GenBank/DDBJ whole genome shotgun (WGS) entry which is preliminary data.</text>
</comment>
<gene>
    <name evidence="2" type="ORF">HNR48_004056</name>
</gene>
<organism evidence="2 3">
    <name type="scientific">Pseudoteredinibacter isoporae</name>
    <dbReference type="NCBI Taxonomy" id="570281"/>
    <lineage>
        <taxon>Bacteria</taxon>
        <taxon>Pseudomonadati</taxon>
        <taxon>Pseudomonadota</taxon>
        <taxon>Gammaproteobacteria</taxon>
        <taxon>Cellvibrionales</taxon>
        <taxon>Cellvibrionaceae</taxon>
        <taxon>Pseudoteredinibacter</taxon>
    </lineage>
</organism>
<feature type="chain" id="PRO_5030651429" evidence="1">
    <location>
        <begin position="18"/>
        <end position="268"/>
    </location>
</feature>
<dbReference type="EMBL" id="JACHHT010000005">
    <property type="protein sequence ID" value="MBB6523741.1"/>
    <property type="molecule type" value="Genomic_DNA"/>
</dbReference>
<evidence type="ECO:0000313" key="2">
    <source>
        <dbReference type="EMBL" id="MBB6523741.1"/>
    </source>
</evidence>